<sequence length="430" mass="45130">MDNQLFRWLQRLPYRALFCCGLCAGFLPASLQAQFNGGSGDGFVNGTTVQLTLDGLPNGVIALYGGGAGDGFDRTTGQLTLAGANLAVLYGGGRGDGFDVKVQSLTLSGQELAALFRGGSGDGFDDEQLNVTLSGQSLAALFGGGSGNGFDDGQINVTLDGQALAALFGGGSGDGFDAATDNFTLSGAMLSALYGGGGGDGFDTRRVGLTLSGASLARLYGGGTGDGFDVTLFAGSIPLPLTLLSFEAFPGEDFVLLKWQTEDELDTDFFTIERTRNGIAFADVGDVLASGFSEPGEVLHYELNDERPLEGNSFYRLKTTDFDGAVSLSHLIEVEFNQEADWSFQLFPNPSTGRHFNVRTEGLAAEAEVTIQVMDNTGRQLFTERFRNGRAAARIELAARLTAGSYLIRVGNAEAGFRAKILIVGGAGIR</sequence>
<organism evidence="3 4">
    <name type="scientific">Neolewinella antarctica</name>
    <dbReference type="NCBI Taxonomy" id="442734"/>
    <lineage>
        <taxon>Bacteria</taxon>
        <taxon>Pseudomonadati</taxon>
        <taxon>Bacteroidota</taxon>
        <taxon>Saprospiria</taxon>
        <taxon>Saprospirales</taxon>
        <taxon>Lewinellaceae</taxon>
        <taxon>Neolewinella</taxon>
    </lineage>
</organism>
<comment type="caution">
    <text evidence="3">The sequence shown here is derived from an EMBL/GenBank/DDBJ whole genome shotgun (WGS) entry which is preliminary data.</text>
</comment>
<gene>
    <name evidence="3" type="ORF">GGR27_001504</name>
</gene>
<protein>
    <recommendedName>
        <fullName evidence="2">Secretion system C-terminal sorting domain-containing protein</fullName>
    </recommendedName>
</protein>
<dbReference type="EMBL" id="JAATJH010000002">
    <property type="protein sequence ID" value="NJC26005.1"/>
    <property type="molecule type" value="Genomic_DNA"/>
</dbReference>
<name>A0ABX0X9R5_9BACT</name>
<feature type="domain" description="Secretion system C-terminal sorting" evidence="2">
    <location>
        <begin position="346"/>
        <end position="423"/>
    </location>
</feature>
<dbReference type="NCBIfam" id="TIGR04183">
    <property type="entry name" value="Por_Secre_tail"/>
    <property type="match status" value="1"/>
</dbReference>
<evidence type="ECO:0000313" key="3">
    <source>
        <dbReference type="EMBL" id="NJC26005.1"/>
    </source>
</evidence>
<dbReference type="Proteomes" id="UP000770785">
    <property type="component" value="Unassembled WGS sequence"/>
</dbReference>
<feature type="signal peptide" evidence="1">
    <location>
        <begin position="1"/>
        <end position="33"/>
    </location>
</feature>
<reference evidence="3 4" key="1">
    <citation type="submission" date="2020-03" db="EMBL/GenBank/DDBJ databases">
        <title>Genomic Encyclopedia of Type Strains, Phase IV (KMG-IV): sequencing the most valuable type-strain genomes for metagenomic binning, comparative biology and taxonomic classification.</title>
        <authorList>
            <person name="Goeker M."/>
        </authorList>
    </citation>
    <scope>NUCLEOTIDE SEQUENCE [LARGE SCALE GENOMIC DNA]</scope>
    <source>
        <strain evidence="3 4">DSM 105096</strain>
    </source>
</reference>
<keyword evidence="4" id="KW-1185">Reference proteome</keyword>
<evidence type="ECO:0000259" key="2">
    <source>
        <dbReference type="Pfam" id="PF18962"/>
    </source>
</evidence>
<dbReference type="RefSeq" id="WP_168036770.1">
    <property type="nucleotide sequence ID" value="NZ_JAATJH010000002.1"/>
</dbReference>
<dbReference type="InterPro" id="IPR026444">
    <property type="entry name" value="Secre_tail"/>
</dbReference>
<dbReference type="Pfam" id="PF18962">
    <property type="entry name" value="Por_Secre_tail"/>
    <property type="match status" value="1"/>
</dbReference>
<accession>A0ABX0X9R5</accession>
<keyword evidence="1" id="KW-0732">Signal</keyword>
<feature type="chain" id="PRO_5046521643" description="Secretion system C-terminal sorting domain-containing protein" evidence="1">
    <location>
        <begin position="34"/>
        <end position="430"/>
    </location>
</feature>
<evidence type="ECO:0000313" key="4">
    <source>
        <dbReference type="Proteomes" id="UP000770785"/>
    </source>
</evidence>
<proteinExistence type="predicted"/>
<evidence type="ECO:0000256" key="1">
    <source>
        <dbReference type="SAM" id="SignalP"/>
    </source>
</evidence>